<reference evidence="2" key="1">
    <citation type="submission" date="2020-11" db="EMBL/GenBank/DDBJ databases">
        <title>Bacterial whole genome sequence for Caenimonas sp. DR4.4.</title>
        <authorList>
            <person name="Le V."/>
            <person name="Ko S.-R."/>
            <person name="Ahn C.-Y."/>
            <person name="Oh H.-M."/>
        </authorList>
    </citation>
    <scope>NUCLEOTIDE SEQUENCE</scope>
    <source>
        <strain evidence="2">DR4.4</strain>
    </source>
</reference>
<dbReference type="InterPro" id="IPR019291">
    <property type="entry name" value="Host_attachment_protein"/>
</dbReference>
<dbReference type="AlphaFoldDB" id="A0A931MIZ7"/>
<organism evidence="2 3">
    <name type="scientific">Caenimonas aquaedulcis</name>
    <dbReference type="NCBI Taxonomy" id="2793270"/>
    <lineage>
        <taxon>Bacteria</taxon>
        <taxon>Pseudomonadati</taxon>
        <taxon>Pseudomonadota</taxon>
        <taxon>Betaproteobacteria</taxon>
        <taxon>Burkholderiales</taxon>
        <taxon>Comamonadaceae</taxon>
        <taxon>Caenimonas</taxon>
    </lineage>
</organism>
<dbReference type="Pfam" id="PF10116">
    <property type="entry name" value="Host_attach"/>
    <property type="match status" value="1"/>
</dbReference>
<keyword evidence="3" id="KW-1185">Reference proteome</keyword>
<dbReference type="RefSeq" id="WP_196987994.1">
    <property type="nucleotide sequence ID" value="NZ_JADWYS010000001.1"/>
</dbReference>
<name>A0A931MIZ7_9BURK</name>
<feature type="region of interest" description="Disordered" evidence="1">
    <location>
        <begin position="37"/>
        <end position="64"/>
    </location>
</feature>
<evidence type="ECO:0000313" key="2">
    <source>
        <dbReference type="EMBL" id="MBG9390243.1"/>
    </source>
</evidence>
<evidence type="ECO:0000313" key="3">
    <source>
        <dbReference type="Proteomes" id="UP000651050"/>
    </source>
</evidence>
<protein>
    <submittedName>
        <fullName evidence="2">Host attachment protein</fullName>
    </submittedName>
</protein>
<dbReference type="Proteomes" id="UP000651050">
    <property type="component" value="Unassembled WGS sequence"/>
</dbReference>
<feature type="compositionally biased region" description="Basic and acidic residues" evidence="1">
    <location>
        <begin position="37"/>
        <end position="53"/>
    </location>
</feature>
<evidence type="ECO:0000256" key="1">
    <source>
        <dbReference type="SAM" id="MobiDB-lite"/>
    </source>
</evidence>
<dbReference type="EMBL" id="JADWYS010000001">
    <property type="protein sequence ID" value="MBG9390243.1"/>
    <property type="molecule type" value="Genomic_DNA"/>
</dbReference>
<proteinExistence type="predicted"/>
<accession>A0A931MIZ7</accession>
<comment type="caution">
    <text evidence="2">The sequence shown here is derived from an EMBL/GenBank/DDBJ whole genome shotgun (WGS) entry which is preliminary data.</text>
</comment>
<sequence length="145" mass="15884">MKPDWYLIANATHARVLGKDGGSPMYVAHAFNHEDSRKRTAELGDDKAGREASDQGFGGSAFEPRMDAHRKEHLRFAREIGQWLEEAARTGRFRSLTLFASNPFLGELKQALGTECARLLAGTHPTDLSAVGLAEAEARIAEAHP</sequence>
<gene>
    <name evidence="2" type="ORF">I5803_19590</name>
</gene>